<proteinExistence type="predicted"/>
<feature type="compositionally biased region" description="Pro residues" evidence="1">
    <location>
        <begin position="240"/>
        <end position="275"/>
    </location>
</feature>
<dbReference type="Pfam" id="PF00395">
    <property type="entry name" value="SLH"/>
    <property type="match status" value="1"/>
</dbReference>
<name>A0A806KDJ0_9BACT</name>
<sequence length="459" mass="49362">MNTNKAAIGRPPARAQAIALALAISLTLMLALLPLAAPMLAADPNANNKFQFGGYDWRVLDVQDSKALIISEDVLSSRLYHEYGTYESIAWADSYMRAYLNGEFFDSFDASDRARIVETYNVSTDNDWFGTSGGADTIDKVFLLSLGEVVAYFGDSGQLANGGASVGWHINDQYNDARVARETDGATTWWWLRSPGEVGNLVAVVNEKGLIDFIGNNVFSESGGVRPAMWVTFDGIAPPITRPTPTTPTTPPTEPPPTTQPTEPPPTTPPTPPPGYFEGADVWAKPNLEAAYALGLIPSEFEGVNWTAPTSRLAAAKAFTLLIRQAKGGKTLEQIAAEMGDKFDYSVGPFSDTADPDVTFLRRAGIVTGIGGNQYGLDAYSRIQMAAMIARAARNVFGRDTSGAHGFTDVPDWAAGDVGYMVEKNITTGTGPTSFSPNNELANQQTITFALRAFNAWTT</sequence>
<organism evidence="3">
    <name type="scientific">uncultured bacterium contig00045</name>
    <dbReference type="NCBI Taxonomy" id="1181531"/>
    <lineage>
        <taxon>Bacteria</taxon>
        <taxon>environmental samples</taxon>
    </lineage>
</organism>
<evidence type="ECO:0000256" key="1">
    <source>
        <dbReference type="SAM" id="MobiDB-lite"/>
    </source>
</evidence>
<accession>A0A806KDJ0</accession>
<evidence type="ECO:0000313" key="3">
    <source>
        <dbReference type="EMBL" id="AGS52667.1"/>
    </source>
</evidence>
<dbReference type="Pfam" id="PF19789">
    <property type="entry name" value="DUF6273"/>
    <property type="match status" value="1"/>
</dbReference>
<dbReference type="EMBL" id="JQ844204">
    <property type="protein sequence ID" value="AGS52667.1"/>
    <property type="molecule type" value="Genomic_DNA"/>
</dbReference>
<dbReference type="PROSITE" id="PS51272">
    <property type="entry name" value="SLH"/>
    <property type="match status" value="1"/>
</dbReference>
<dbReference type="InterPro" id="IPR001119">
    <property type="entry name" value="SLH_dom"/>
</dbReference>
<protein>
    <recommendedName>
        <fullName evidence="2">SLH domain-containing protein</fullName>
    </recommendedName>
</protein>
<feature type="region of interest" description="Disordered" evidence="1">
    <location>
        <begin position="236"/>
        <end position="277"/>
    </location>
</feature>
<evidence type="ECO:0000259" key="2">
    <source>
        <dbReference type="PROSITE" id="PS51272"/>
    </source>
</evidence>
<dbReference type="InterPro" id="IPR046240">
    <property type="entry name" value="DUF6273"/>
</dbReference>
<feature type="domain" description="SLH" evidence="2">
    <location>
        <begin position="401"/>
        <end position="459"/>
    </location>
</feature>
<reference evidence="3" key="1">
    <citation type="submission" date="2012-03" db="EMBL/GenBank/DDBJ databases">
        <title>Functional metagenomics reveals considerable lignocellulase gene clusters in the gut microbiome of a wood-feeding higher termite.</title>
        <authorList>
            <person name="Liu N."/>
        </authorList>
    </citation>
    <scope>NUCLEOTIDE SEQUENCE</scope>
</reference>
<dbReference type="AlphaFoldDB" id="A0A806KDJ0"/>